<dbReference type="EMBL" id="CP126209">
    <property type="protein sequence ID" value="WIA10483.1"/>
    <property type="molecule type" value="Genomic_DNA"/>
</dbReference>
<gene>
    <name evidence="1" type="ORF">OEZ85_010673</name>
</gene>
<dbReference type="Proteomes" id="UP001244341">
    <property type="component" value="Chromosome 2b"/>
</dbReference>
<reference evidence="1 2" key="1">
    <citation type="submission" date="2023-05" db="EMBL/GenBank/DDBJ databases">
        <title>A 100% complete, gapless, phased diploid assembly of the Scenedesmus obliquus UTEX 3031 genome.</title>
        <authorList>
            <person name="Biondi T.C."/>
            <person name="Hanschen E.R."/>
            <person name="Kwon T."/>
            <person name="Eng W."/>
            <person name="Kruse C.P.S."/>
            <person name="Koehler S.I."/>
            <person name="Kunde Y."/>
            <person name="Gleasner C.D."/>
            <person name="You Mak K.T."/>
            <person name="Polle J."/>
            <person name="Hovde B.T."/>
            <person name="Starkenburg S.R."/>
        </authorList>
    </citation>
    <scope>NUCLEOTIDE SEQUENCE [LARGE SCALE GENOMIC DNA]</scope>
    <source>
        <strain evidence="1 2">DOE0152z</strain>
    </source>
</reference>
<sequence length="366" mass="39043">MLAHDKGVAHAAAWQAWEASHEGRAVVLVHLKAGVDLAPSAAGNEWLASGRQLHTRVASQWGDISLTQAVLGSAAEMLRRCPRLQHIAVVSGQDVPVAALPLPLPPGVSVIGCFQFGREYDAAARCVAAGVLTQQLGMGGAEAGAWGDSLTFHHTWLVLSRQLLLALLSKQGDIMAVGAALQPRFMQRDAAVAADEYLLVTAAVRYGFVKEIQRRSIPTFIRADRERRRAGAGSMSTRSAAAAAARRAAAAAAAARVKEDAVVGCGVLLDCCPTLALFHPTHTRHPHTWRNFTAALLCDVHAADDDGSGSGTKLSLLQALGLAKPNWAWFFRKVEVKRQAAQGTLLQLLQLLWQDKPLPRNLAALG</sequence>
<accession>A0ABY8TN05</accession>
<organism evidence="1 2">
    <name type="scientific">Tetradesmus obliquus</name>
    <name type="common">Green alga</name>
    <name type="synonym">Acutodesmus obliquus</name>
    <dbReference type="NCBI Taxonomy" id="3088"/>
    <lineage>
        <taxon>Eukaryota</taxon>
        <taxon>Viridiplantae</taxon>
        <taxon>Chlorophyta</taxon>
        <taxon>core chlorophytes</taxon>
        <taxon>Chlorophyceae</taxon>
        <taxon>CS clade</taxon>
        <taxon>Sphaeropleales</taxon>
        <taxon>Scenedesmaceae</taxon>
        <taxon>Tetradesmus</taxon>
    </lineage>
</organism>
<keyword evidence="2" id="KW-1185">Reference proteome</keyword>
<protein>
    <submittedName>
        <fullName evidence="1">Uncharacterized protein</fullName>
    </submittedName>
</protein>
<name>A0ABY8TN05_TETOB</name>
<evidence type="ECO:0000313" key="2">
    <source>
        <dbReference type="Proteomes" id="UP001244341"/>
    </source>
</evidence>
<proteinExistence type="predicted"/>
<evidence type="ECO:0000313" key="1">
    <source>
        <dbReference type="EMBL" id="WIA10483.1"/>
    </source>
</evidence>